<evidence type="ECO:0000256" key="8">
    <source>
        <dbReference type="SAM" id="Phobius"/>
    </source>
</evidence>
<dbReference type="GO" id="GO:0015031">
    <property type="term" value="P:protein transport"/>
    <property type="evidence" value="ECO:0007669"/>
    <property type="project" value="UniProtKB-KW"/>
</dbReference>
<evidence type="ECO:0000256" key="2">
    <source>
        <dbReference type="ARBA" id="ARBA00005811"/>
    </source>
</evidence>
<gene>
    <name evidence="9" type="ORF">DFQ59_104105</name>
</gene>
<protein>
    <submittedName>
        <fullName evidence="9">Biopolymer transport protein ExbD</fullName>
    </submittedName>
</protein>
<accession>A0A369C9V0</accession>
<evidence type="ECO:0000313" key="9">
    <source>
        <dbReference type="EMBL" id="RCX30669.1"/>
    </source>
</evidence>
<keyword evidence="7" id="KW-0813">Transport</keyword>
<dbReference type="RefSeq" id="WP_114279658.1">
    <property type="nucleotide sequence ID" value="NZ_QPJY01000004.1"/>
</dbReference>
<evidence type="ECO:0000256" key="7">
    <source>
        <dbReference type="RuleBase" id="RU003879"/>
    </source>
</evidence>
<dbReference type="InterPro" id="IPR003400">
    <property type="entry name" value="ExbD"/>
</dbReference>
<evidence type="ECO:0000256" key="4">
    <source>
        <dbReference type="ARBA" id="ARBA00022692"/>
    </source>
</evidence>
<keyword evidence="5 8" id="KW-1133">Transmembrane helix</keyword>
<comment type="caution">
    <text evidence="9">The sequence shown here is derived from an EMBL/GenBank/DDBJ whole genome shotgun (WGS) entry which is preliminary data.</text>
</comment>
<evidence type="ECO:0000256" key="1">
    <source>
        <dbReference type="ARBA" id="ARBA00004162"/>
    </source>
</evidence>
<dbReference type="GO" id="GO:0022857">
    <property type="term" value="F:transmembrane transporter activity"/>
    <property type="evidence" value="ECO:0007669"/>
    <property type="project" value="InterPro"/>
</dbReference>
<dbReference type="AlphaFoldDB" id="A0A369C9V0"/>
<comment type="similarity">
    <text evidence="2 7">Belongs to the ExbD/TolR family.</text>
</comment>
<proteinExistence type="inferred from homology"/>
<evidence type="ECO:0000256" key="3">
    <source>
        <dbReference type="ARBA" id="ARBA00022475"/>
    </source>
</evidence>
<dbReference type="Pfam" id="PF02472">
    <property type="entry name" value="ExbD"/>
    <property type="match status" value="1"/>
</dbReference>
<name>A0A369C9V0_9GAMM</name>
<keyword evidence="6 8" id="KW-0472">Membrane</keyword>
<evidence type="ECO:0000256" key="6">
    <source>
        <dbReference type="ARBA" id="ARBA00023136"/>
    </source>
</evidence>
<dbReference type="GO" id="GO:0005886">
    <property type="term" value="C:plasma membrane"/>
    <property type="evidence" value="ECO:0007669"/>
    <property type="project" value="UniProtKB-SubCell"/>
</dbReference>
<sequence length="138" mass="15264">MNFRRARRDDPDINITSLIDVVLLLLIFFMVSTTFNRETQVRIELPQASAEAGAASDNAVEIQVDAEGRYYVNDQALINTQPETLMRAIEKVGGTDTDRPVLIVADAKTPHQAVVTAMDVAGRLGFVHLRVATQRTEP</sequence>
<organism evidence="9 10">
    <name type="scientific">Thioalbus denitrificans</name>
    <dbReference type="NCBI Taxonomy" id="547122"/>
    <lineage>
        <taxon>Bacteria</taxon>
        <taxon>Pseudomonadati</taxon>
        <taxon>Pseudomonadota</taxon>
        <taxon>Gammaproteobacteria</taxon>
        <taxon>Chromatiales</taxon>
        <taxon>Ectothiorhodospiraceae</taxon>
        <taxon>Thioalbus</taxon>
    </lineage>
</organism>
<dbReference type="OrthoDB" id="9793581at2"/>
<dbReference type="Gene3D" id="3.30.420.270">
    <property type="match status" value="1"/>
</dbReference>
<keyword evidence="4 7" id="KW-0812">Transmembrane</keyword>
<keyword evidence="3" id="KW-1003">Cell membrane</keyword>
<dbReference type="EMBL" id="QPJY01000004">
    <property type="protein sequence ID" value="RCX30669.1"/>
    <property type="molecule type" value="Genomic_DNA"/>
</dbReference>
<feature type="transmembrane region" description="Helical" evidence="8">
    <location>
        <begin position="12"/>
        <end position="31"/>
    </location>
</feature>
<keyword evidence="7" id="KW-0653">Protein transport</keyword>
<dbReference type="PANTHER" id="PTHR30558">
    <property type="entry name" value="EXBD MEMBRANE COMPONENT OF PMF-DRIVEN MACROMOLECULE IMPORT SYSTEM"/>
    <property type="match status" value="1"/>
</dbReference>
<keyword evidence="10" id="KW-1185">Reference proteome</keyword>
<comment type="subcellular location">
    <subcellularLocation>
        <location evidence="1">Cell membrane</location>
        <topology evidence="1">Single-pass membrane protein</topology>
    </subcellularLocation>
    <subcellularLocation>
        <location evidence="7">Cell membrane</location>
        <topology evidence="7">Single-pass type II membrane protein</topology>
    </subcellularLocation>
</comment>
<evidence type="ECO:0000256" key="5">
    <source>
        <dbReference type="ARBA" id="ARBA00022989"/>
    </source>
</evidence>
<evidence type="ECO:0000313" key="10">
    <source>
        <dbReference type="Proteomes" id="UP000252707"/>
    </source>
</evidence>
<dbReference type="Proteomes" id="UP000252707">
    <property type="component" value="Unassembled WGS sequence"/>
</dbReference>
<dbReference type="PANTHER" id="PTHR30558:SF3">
    <property type="entry name" value="BIOPOLYMER TRANSPORT PROTEIN EXBD-RELATED"/>
    <property type="match status" value="1"/>
</dbReference>
<reference evidence="9 10" key="1">
    <citation type="submission" date="2018-07" db="EMBL/GenBank/DDBJ databases">
        <title>Genomic Encyclopedia of Type Strains, Phase IV (KMG-IV): sequencing the most valuable type-strain genomes for metagenomic binning, comparative biology and taxonomic classification.</title>
        <authorList>
            <person name="Goeker M."/>
        </authorList>
    </citation>
    <scope>NUCLEOTIDE SEQUENCE [LARGE SCALE GENOMIC DNA]</scope>
    <source>
        <strain evidence="9 10">DSM 26407</strain>
    </source>
</reference>